<dbReference type="GO" id="GO:0005615">
    <property type="term" value="C:extracellular space"/>
    <property type="evidence" value="ECO:0007669"/>
    <property type="project" value="TreeGrafter"/>
</dbReference>
<dbReference type="InterPro" id="IPR038606">
    <property type="entry name" value="To_sf"/>
</dbReference>
<gene>
    <name evidence="2" type="ORF">LNINA_LOCUS13899</name>
</gene>
<dbReference type="EMBL" id="CAVLEF010000280">
    <property type="protein sequence ID" value="CAK1555060.1"/>
    <property type="molecule type" value="Genomic_DNA"/>
</dbReference>
<keyword evidence="3" id="KW-1185">Reference proteome</keyword>
<protein>
    <submittedName>
        <fullName evidence="2">Uncharacterized protein</fullName>
    </submittedName>
</protein>
<accession>A0AAV1K1P2</accession>
<organism evidence="2 3">
    <name type="scientific">Leptosia nina</name>
    <dbReference type="NCBI Taxonomy" id="320188"/>
    <lineage>
        <taxon>Eukaryota</taxon>
        <taxon>Metazoa</taxon>
        <taxon>Ecdysozoa</taxon>
        <taxon>Arthropoda</taxon>
        <taxon>Hexapoda</taxon>
        <taxon>Insecta</taxon>
        <taxon>Pterygota</taxon>
        <taxon>Neoptera</taxon>
        <taxon>Endopterygota</taxon>
        <taxon>Lepidoptera</taxon>
        <taxon>Glossata</taxon>
        <taxon>Ditrysia</taxon>
        <taxon>Papilionoidea</taxon>
        <taxon>Pieridae</taxon>
        <taxon>Pierinae</taxon>
        <taxon>Leptosia</taxon>
    </lineage>
</organism>
<comment type="caution">
    <text evidence="2">The sequence shown here is derived from an EMBL/GenBank/DDBJ whole genome shotgun (WGS) entry which is preliminary data.</text>
</comment>
<reference evidence="2 3" key="1">
    <citation type="submission" date="2023-11" db="EMBL/GenBank/DDBJ databases">
        <authorList>
            <person name="Okamura Y."/>
        </authorList>
    </citation>
    <scope>NUCLEOTIDE SEQUENCE [LARGE SCALE GENOMIC DNA]</scope>
</reference>
<dbReference type="InterPro" id="IPR010562">
    <property type="entry name" value="Haemolymph_juvenile_hormone-bd"/>
</dbReference>
<feature type="chain" id="PRO_5043404578" evidence="1">
    <location>
        <begin position="21"/>
        <end position="244"/>
    </location>
</feature>
<name>A0AAV1K1P2_9NEOP</name>
<feature type="signal peptide" evidence="1">
    <location>
        <begin position="1"/>
        <end position="20"/>
    </location>
</feature>
<dbReference type="AlphaFoldDB" id="A0AAV1K1P2"/>
<dbReference type="Gene3D" id="3.15.10.30">
    <property type="entry name" value="Haemolymph juvenile hormone binding protein"/>
    <property type="match status" value="1"/>
</dbReference>
<sequence>MKAGVFIAVLVCACAKMVRSDSVPFITPCYAKDRACLRSSAQRALPAIAAGLPGLGVRSLDPMLVERVLASQAGLSMDFTNTTVRGLRHCRVLDVQMRDVGRRRGREMSVELQCSVVLEGDYHLDGRLLLFPIQGKGPYKIIIRDIVVKVTLDTGERVADGHHYWTVLGWKHSAHVLTNVHYRFDNLFNGDKGLAQTVTRFANSNWRNIFNELSPPIVKAIVAKIVRETSKLFDRVPIRELSLD</sequence>
<evidence type="ECO:0000313" key="2">
    <source>
        <dbReference type="EMBL" id="CAK1555060.1"/>
    </source>
</evidence>
<dbReference type="Pfam" id="PF06585">
    <property type="entry name" value="JHBP"/>
    <property type="match status" value="1"/>
</dbReference>
<dbReference type="PANTHER" id="PTHR11008:SF18">
    <property type="entry name" value="BCDNA.GH05536-RELATED"/>
    <property type="match status" value="1"/>
</dbReference>
<dbReference type="PANTHER" id="PTHR11008">
    <property type="entry name" value="PROTEIN TAKEOUT-LIKE PROTEIN"/>
    <property type="match status" value="1"/>
</dbReference>
<evidence type="ECO:0000313" key="3">
    <source>
        <dbReference type="Proteomes" id="UP001497472"/>
    </source>
</evidence>
<evidence type="ECO:0000256" key="1">
    <source>
        <dbReference type="SAM" id="SignalP"/>
    </source>
</evidence>
<keyword evidence="1" id="KW-0732">Signal</keyword>
<dbReference type="SMART" id="SM00700">
    <property type="entry name" value="JHBP"/>
    <property type="match status" value="1"/>
</dbReference>
<proteinExistence type="predicted"/>
<dbReference type="Proteomes" id="UP001497472">
    <property type="component" value="Unassembled WGS sequence"/>
</dbReference>